<dbReference type="RefSeq" id="WP_356711047.1">
    <property type="nucleotide sequence ID" value="NZ_JBEXIP010000021.1"/>
</dbReference>
<name>A0ABV2UEP9_9ACTN</name>
<gene>
    <name evidence="2" type="ORF">ABZV61_24775</name>
</gene>
<evidence type="ECO:0000256" key="1">
    <source>
        <dbReference type="SAM" id="MobiDB-lite"/>
    </source>
</evidence>
<organism evidence="2 3">
    <name type="scientific">Streptomyces sp. 900116325</name>
    <dbReference type="NCBI Taxonomy" id="3154295"/>
    <lineage>
        <taxon>Bacteria</taxon>
        <taxon>Bacillati</taxon>
        <taxon>Actinomycetota</taxon>
        <taxon>Actinomycetes</taxon>
        <taxon>Kitasatosporales</taxon>
        <taxon>Streptomycetaceae</taxon>
        <taxon>Streptomyces</taxon>
    </lineage>
</organism>
<comment type="caution">
    <text evidence="2">The sequence shown here is derived from an EMBL/GenBank/DDBJ whole genome shotgun (WGS) entry which is preliminary data.</text>
</comment>
<dbReference type="EMBL" id="JBEXIP010000021">
    <property type="protein sequence ID" value="MET8435946.1"/>
    <property type="molecule type" value="Genomic_DNA"/>
</dbReference>
<sequence>MATALRVSERSVERWRRQWREGGAGSQSAPAAGPSAPPASMSTLVSDAHSFDRPRPNKLGWSTSATT</sequence>
<evidence type="ECO:0000313" key="3">
    <source>
        <dbReference type="Proteomes" id="UP001550044"/>
    </source>
</evidence>
<reference evidence="2 3" key="1">
    <citation type="submission" date="2024-06" db="EMBL/GenBank/DDBJ databases">
        <title>The Natural Products Discovery Center: Release of the First 8490 Sequenced Strains for Exploring Actinobacteria Biosynthetic Diversity.</title>
        <authorList>
            <person name="Kalkreuter E."/>
            <person name="Kautsar S.A."/>
            <person name="Yang D."/>
            <person name="Bader C.D."/>
            <person name="Teijaro C.N."/>
            <person name="Fluegel L."/>
            <person name="Davis C.M."/>
            <person name="Simpson J.R."/>
            <person name="Lauterbach L."/>
            <person name="Steele A.D."/>
            <person name="Gui C."/>
            <person name="Meng S."/>
            <person name="Li G."/>
            <person name="Viehrig K."/>
            <person name="Ye F."/>
            <person name="Su P."/>
            <person name="Kiefer A.F."/>
            <person name="Nichols A."/>
            <person name="Cepeda A.J."/>
            <person name="Yan W."/>
            <person name="Fan B."/>
            <person name="Jiang Y."/>
            <person name="Adhikari A."/>
            <person name="Zheng C.-J."/>
            <person name="Schuster L."/>
            <person name="Cowan T.M."/>
            <person name="Smanski M.J."/>
            <person name="Chevrette M.G."/>
            <person name="De Carvalho L.P.S."/>
            <person name="Shen B."/>
        </authorList>
    </citation>
    <scope>NUCLEOTIDE SEQUENCE [LARGE SCALE GENOMIC DNA]</scope>
    <source>
        <strain evidence="2 3">NPDC005137</strain>
    </source>
</reference>
<feature type="region of interest" description="Disordered" evidence="1">
    <location>
        <begin position="1"/>
        <end position="67"/>
    </location>
</feature>
<dbReference type="Proteomes" id="UP001550044">
    <property type="component" value="Unassembled WGS sequence"/>
</dbReference>
<proteinExistence type="predicted"/>
<feature type="compositionally biased region" description="Low complexity" evidence="1">
    <location>
        <begin position="26"/>
        <end position="40"/>
    </location>
</feature>
<accession>A0ABV2UEP9</accession>
<evidence type="ECO:0000313" key="2">
    <source>
        <dbReference type="EMBL" id="MET8435946.1"/>
    </source>
</evidence>
<keyword evidence="3" id="KW-1185">Reference proteome</keyword>
<evidence type="ECO:0008006" key="4">
    <source>
        <dbReference type="Google" id="ProtNLM"/>
    </source>
</evidence>
<protein>
    <recommendedName>
        <fullName evidence="4">Transposase</fullName>
    </recommendedName>
</protein>
<feature type="compositionally biased region" description="Basic and acidic residues" evidence="1">
    <location>
        <begin position="7"/>
        <end position="20"/>
    </location>
</feature>